<feature type="domain" description="OmpA-like" evidence="6">
    <location>
        <begin position="571"/>
        <end position="688"/>
    </location>
</feature>
<dbReference type="STRING" id="1605367.AFM12_00755"/>
<dbReference type="PROSITE" id="PS51123">
    <property type="entry name" value="OMPA_2"/>
    <property type="match status" value="1"/>
</dbReference>
<evidence type="ECO:0000313" key="8">
    <source>
        <dbReference type="Proteomes" id="UP000050454"/>
    </source>
</evidence>
<gene>
    <name evidence="7" type="ORF">AFM12_00755</name>
</gene>
<name>A0A0P7BW58_9BACT</name>
<dbReference type="InterPro" id="IPR050330">
    <property type="entry name" value="Bact_OuterMem_StrucFunc"/>
</dbReference>
<dbReference type="Proteomes" id="UP000050454">
    <property type="component" value="Unassembled WGS sequence"/>
</dbReference>
<evidence type="ECO:0000256" key="3">
    <source>
        <dbReference type="ARBA" id="ARBA00023237"/>
    </source>
</evidence>
<dbReference type="Gene3D" id="3.30.1330.60">
    <property type="entry name" value="OmpA-like domain"/>
    <property type="match status" value="1"/>
</dbReference>
<dbReference type="EMBL" id="LGTQ01000005">
    <property type="protein sequence ID" value="KPM49206.1"/>
    <property type="molecule type" value="Genomic_DNA"/>
</dbReference>
<keyword evidence="3" id="KW-0998">Cell outer membrane</keyword>
<dbReference type="PANTHER" id="PTHR30329">
    <property type="entry name" value="STATOR ELEMENT OF FLAGELLAR MOTOR COMPLEX"/>
    <property type="match status" value="1"/>
</dbReference>
<dbReference type="InterPro" id="IPR011659">
    <property type="entry name" value="WD40"/>
</dbReference>
<dbReference type="AlphaFoldDB" id="A0A0P7BW58"/>
<reference evidence="7 8" key="1">
    <citation type="submission" date="2015-07" db="EMBL/GenBank/DDBJ databases">
        <title>The draft genome sequence of Leadbetterella sp. JN14-9.</title>
        <authorList>
            <person name="Liu Y."/>
            <person name="Du J."/>
            <person name="Shao Z."/>
        </authorList>
    </citation>
    <scope>NUCLEOTIDE SEQUENCE [LARGE SCALE GENOMIC DNA]</scope>
    <source>
        <strain evidence="7 8">JN14-9</strain>
    </source>
</reference>
<dbReference type="InterPro" id="IPR006664">
    <property type="entry name" value="OMP_bac"/>
</dbReference>
<dbReference type="Pfam" id="PF07676">
    <property type="entry name" value="PD40"/>
    <property type="match status" value="2"/>
</dbReference>
<dbReference type="CDD" id="cd07185">
    <property type="entry name" value="OmpA_C-like"/>
    <property type="match status" value="1"/>
</dbReference>
<evidence type="ECO:0000259" key="6">
    <source>
        <dbReference type="PROSITE" id="PS51123"/>
    </source>
</evidence>
<protein>
    <recommendedName>
        <fullName evidence="6">OmpA-like domain-containing protein</fullName>
    </recommendedName>
</protein>
<dbReference type="RefSeq" id="WP_055143189.1">
    <property type="nucleotide sequence ID" value="NZ_JXSZ01000005.1"/>
</dbReference>
<sequence length="688" mass="77376">MLKKIIFLLLVIPATFAQEVLWADKVLEVSSEHTDQFYSPKNRAIQLLGKPSIYPQMTETPCAWQPNGSDFGEDYVKVGFEKAINIRQVAVIENWNPGAVARIFGYDEAGQEYLLYQSKGNVPNARKRFWRVNVDEPPAEKINAIKLLINHRISKGLKQYDAIAISDSDKPIEFEINLANDIPKGLKKQNLGDIVNSAYGEVAPIITPDGQTLYFTRLDHPENLKTKKNDDGPVGQDIWFSKLNDTGHWNRPENIGKPINNELDNAAATASADGNSLFILNVYHPSGKLLAGLSKTRFSGNSWSMPEKVEINNFQAIGERNPITNLTEIRTEYAISHDEKVLIMGLQRSQTFGGKDLYVSFLEANGSYSTPVNMGNVINTADNEGSPFLSADMKTLYFNSKGHPGYGEADIFVSRRLDDTWTNWSEPLNLGPQINSSKWDGYFSIPASGDYAYLSSKDNSIGGEDIFKIELFESIKPEAMVIVKGRIFDASTGDGVNLPLQIVARNDSISKSNIDLKFNRETGEYSAMIPAGSVYDFDLDKDGYMEIEDSLDLAAITDYKEIIKDFEMIPLKAGYNMILKNVNFDQGLYDIRPESFAEVDKLIKLMKQYPDMEILLEGYTDNQGDFTLNVQLAENRVNAVRDYMVKRGQIDETRIETKSWGPMRPVSSNATPELRQKNRRVEFTILKM</sequence>
<dbReference type="InterPro" id="IPR006665">
    <property type="entry name" value="OmpA-like"/>
</dbReference>
<dbReference type="OrthoDB" id="1490539at2"/>
<dbReference type="SUPFAM" id="SSF103088">
    <property type="entry name" value="OmpA-like"/>
    <property type="match status" value="1"/>
</dbReference>
<dbReference type="PATRIC" id="fig|1605367.3.peg.1481"/>
<dbReference type="Pfam" id="PF00691">
    <property type="entry name" value="OmpA"/>
    <property type="match status" value="1"/>
</dbReference>
<feature type="signal peptide" evidence="5">
    <location>
        <begin position="1"/>
        <end position="17"/>
    </location>
</feature>
<dbReference type="PRINTS" id="PR01021">
    <property type="entry name" value="OMPADOMAIN"/>
</dbReference>
<evidence type="ECO:0000256" key="1">
    <source>
        <dbReference type="ARBA" id="ARBA00004442"/>
    </source>
</evidence>
<evidence type="ECO:0000256" key="2">
    <source>
        <dbReference type="ARBA" id="ARBA00023136"/>
    </source>
</evidence>
<evidence type="ECO:0000256" key="4">
    <source>
        <dbReference type="PROSITE-ProRule" id="PRU00473"/>
    </source>
</evidence>
<dbReference type="InterPro" id="IPR036737">
    <property type="entry name" value="OmpA-like_sf"/>
</dbReference>
<keyword evidence="8" id="KW-1185">Reference proteome</keyword>
<dbReference type="SUPFAM" id="SSF82171">
    <property type="entry name" value="DPP6 N-terminal domain-like"/>
    <property type="match status" value="1"/>
</dbReference>
<keyword evidence="5" id="KW-0732">Signal</keyword>
<feature type="chain" id="PRO_5006136298" description="OmpA-like domain-containing protein" evidence="5">
    <location>
        <begin position="18"/>
        <end position="688"/>
    </location>
</feature>
<evidence type="ECO:0000256" key="5">
    <source>
        <dbReference type="SAM" id="SignalP"/>
    </source>
</evidence>
<keyword evidence="2 4" id="KW-0472">Membrane</keyword>
<dbReference type="GO" id="GO:0009279">
    <property type="term" value="C:cell outer membrane"/>
    <property type="evidence" value="ECO:0007669"/>
    <property type="project" value="UniProtKB-SubCell"/>
</dbReference>
<dbReference type="PANTHER" id="PTHR30329:SF21">
    <property type="entry name" value="LIPOPROTEIN YIAD-RELATED"/>
    <property type="match status" value="1"/>
</dbReference>
<proteinExistence type="predicted"/>
<comment type="caution">
    <text evidence="7">The sequence shown here is derived from an EMBL/GenBank/DDBJ whole genome shotgun (WGS) entry which is preliminary data.</text>
</comment>
<accession>A0A0P7BW58</accession>
<evidence type="ECO:0000313" key="7">
    <source>
        <dbReference type="EMBL" id="KPM49206.1"/>
    </source>
</evidence>
<organism evidence="7 8">
    <name type="scientific">Jiulongibacter sediminis</name>
    <dbReference type="NCBI Taxonomy" id="1605367"/>
    <lineage>
        <taxon>Bacteria</taxon>
        <taxon>Pseudomonadati</taxon>
        <taxon>Bacteroidota</taxon>
        <taxon>Cytophagia</taxon>
        <taxon>Cytophagales</taxon>
        <taxon>Leadbetterellaceae</taxon>
        <taxon>Jiulongibacter</taxon>
    </lineage>
</organism>
<comment type="subcellular location">
    <subcellularLocation>
        <location evidence="1">Cell outer membrane</location>
    </subcellularLocation>
</comment>